<proteinExistence type="predicted"/>
<dbReference type="AlphaFoldDB" id="A0A5C8ZFF3"/>
<organism evidence="1 2">
    <name type="scientific">Quadrisphaera setariae</name>
    <dbReference type="NCBI Taxonomy" id="2593304"/>
    <lineage>
        <taxon>Bacteria</taxon>
        <taxon>Bacillati</taxon>
        <taxon>Actinomycetota</taxon>
        <taxon>Actinomycetes</taxon>
        <taxon>Kineosporiales</taxon>
        <taxon>Kineosporiaceae</taxon>
        <taxon>Quadrisphaera</taxon>
    </lineage>
</organism>
<dbReference type="EMBL" id="VKAC01000004">
    <property type="protein sequence ID" value="TXR56765.1"/>
    <property type="molecule type" value="Genomic_DNA"/>
</dbReference>
<dbReference type="Proteomes" id="UP000321234">
    <property type="component" value="Unassembled WGS sequence"/>
</dbReference>
<name>A0A5C8ZFF3_9ACTN</name>
<dbReference type="InterPro" id="IPR007362">
    <property type="entry name" value="DUF429"/>
</dbReference>
<protein>
    <submittedName>
        <fullName evidence="1">DUF429 domain-containing protein</fullName>
    </submittedName>
</protein>
<keyword evidence="2" id="KW-1185">Reference proteome</keyword>
<dbReference type="RefSeq" id="WP_147925894.1">
    <property type="nucleotide sequence ID" value="NZ_VKAC01000004.1"/>
</dbReference>
<sequence length="249" mass="25840">MRVLGADVWDGRWVGVVLDDGDDSVDDVVGGRVEAHTAADVRALVAAAQRGGPLAVVGLDVPIGLAERGHRAADLEARRVLGARRSSVFVTPVRAALEAGSHAEAVVISREATGAGVSVQAYGLRAKVLEVDAWVRERSGVEAPRVVEVHPEVAFGRLAALRAGDADGCHPLADRKKSWAGAARRRALLAAAGVVVPDEMGEAGRAAVDDVLDAAVVAWVARRVGLGAARPLPDPPQVTPDGWPAAIWS</sequence>
<gene>
    <name evidence="1" type="ORF">FMM08_08510</name>
</gene>
<reference evidence="1 2" key="1">
    <citation type="submission" date="2019-07" db="EMBL/GenBank/DDBJ databases">
        <title>Quadrisphaera sp. strain DD2A genome sequencing and assembly.</title>
        <authorList>
            <person name="Kim I."/>
        </authorList>
    </citation>
    <scope>NUCLEOTIDE SEQUENCE [LARGE SCALE GENOMIC DNA]</scope>
    <source>
        <strain evidence="1 2">DD2A</strain>
    </source>
</reference>
<evidence type="ECO:0000313" key="2">
    <source>
        <dbReference type="Proteomes" id="UP000321234"/>
    </source>
</evidence>
<dbReference type="Pfam" id="PF04250">
    <property type="entry name" value="DUF429"/>
    <property type="match status" value="1"/>
</dbReference>
<comment type="caution">
    <text evidence="1">The sequence shown here is derived from an EMBL/GenBank/DDBJ whole genome shotgun (WGS) entry which is preliminary data.</text>
</comment>
<dbReference type="OrthoDB" id="9811476at2"/>
<accession>A0A5C8ZFF3</accession>
<evidence type="ECO:0000313" key="1">
    <source>
        <dbReference type="EMBL" id="TXR56765.1"/>
    </source>
</evidence>